<dbReference type="EMBL" id="SHKW01000001">
    <property type="protein sequence ID" value="RZU42117.1"/>
    <property type="molecule type" value="Genomic_DNA"/>
</dbReference>
<feature type="transmembrane region" description="Helical" evidence="8">
    <location>
        <begin position="462"/>
        <end position="481"/>
    </location>
</feature>
<dbReference type="PANTHER" id="PTHR36115:SF10">
    <property type="entry name" value="RDD DOMAIN-CONTAINING PROTEIN"/>
    <property type="match status" value="1"/>
</dbReference>
<feature type="compositionally biased region" description="Basic and acidic residues" evidence="7">
    <location>
        <begin position="1"/>
        <end position="10"/>
    </location>
</feature>
<keyword evidence="3 8" id="KW-0812">Transmembrane</keyword>
<keyword evidence="5 8" id="KW-0472">Membrane</keyword>
<accession>A0A4Q7YWC5</accession>
<dbReference type="Proteomes" id="UP000292958">
    <property type="component" value="Unassembled WGS sequence"/>
</dbReference>
<protein>
    <submittedName>
        <fullName evidence="10">Putative RDD family membrane protein YckC</fullName>
    </submittedName>
</protein>
<evidence type="ECO:0000313" key="10">
    <source>
        <dbReference type="EMBL" id="RZU42117.1"/>
    </source>
</evidence>
<feature type="domain" description="RDD" evidence="9">
    <location>
        <begin position="363"/>
        <end position="493"/>
    </location>
</feature>
<dbReference type="RefSeq" id="WP_130419917.1">
    <property type="nucleotide sequence ID" value="NZ_SHKW01000001.1"/>
</dbReference>
<dbReference type="AlphaFoldDB" id="A0A4Q7YWC5"/>
<evidence type="ECO:0000256" key="1">
    <source>
        <dbReference type="ARBA" id="ARBA00004651"/>
    </source>
</evidence>
<evidence type="ECO:0000256" key="3">
    <source>
        <dbReference type="ARBA" id="ARBA00022692"/>
    </source>
</evidence>
<feature type="transmembrane region" description="Helical" evidence="8">
    <location>
        <begin position="377"/>
        <end position="398"/>
    </location>
</feature>
<evidence type="ECO:0000256" key="6">
    <source>
        <dbReference type="SAM" id="Coils"/>
    </source>
</evidence>
<feature type="compositionally biased region" description="Low complexity" evidence="7">
    <location>
        <begin position="317"/>
        <end position="332"/>
    </location>
</feature>
<dbReference type="PANTHER" id="PTHR36115">
    <property type="entry name" value="PROLINE-RICH ANTIGEN HOMOLOG-RELATED"/>
    <property type="match status" value="1"/>
</dbReference>
<evidence type="ECO:0000256" key="7">
    <source>
        <dbReference type="SAM" id="MobiDB-lite"/>
    </source>
</evidence>
<keyword evidence="6" id="KW-0175">Coiled coil</keyword>
<evidence type="ECO:0000256" key="5">
    <source>
        <dbReference type="ARBA" id="ARBA00023136"/>
    </source>
</evidence>
<evidence type="ECO:0000313" key="11">
    <source>
        <dbReference type="Proteomes" id="UP000292958"/>
    </source>
</evidence>
<feature type="region of interest" description="Disordered" evidence="7">
    <location>
        <begin position="313"/>
        <end position="332"/>
    </location>
</feature>
<sequence>MNAERKRVTEDEGAVGAEAPQEPFALRQQVAERLAAHRSRRPRSSEPEQATQNANPRAKASRIAAAVAERYAQSKSYRAFLAEEAERSVREAEEAARQAEAAAEIAVRNAEALAQVQYDLLTELDQYRDSSPVPAAVPSAPARADRTAQLSEDTTEQLEFETVASASAAATVYTVRHAEDLRLPGIDAAGPAFRARHARREDIEASHLDQNDPSESLFLDEEIAFRQSPVFDPVEPPIEIPGNLIEFPRQLVAARRARPRLAEGPLREEAELHSDASQLRIFEVEVEQISAEPAAETAAPEWTSILLDAQPRSHTGAYGPHSSAPAASYPSEYSTPAAEPYAAQHLQLSPETQHLYATPLQVAPLDLRLMSTAVDACVVFAAFLVFTSAAVLTAAHFIPGGLHMSLSTAAISGIGAIVLLGFLYQLLFFTFSNSTLGMRYARIALCTFSDDNPSRAAMRRRIFALALSSASLGLGVLWALLDDERLGWHDRISRIYQRSY</sequence>
<keyword evidence="2" id="KW-1003">Cell membrane</keyword>
<keyword evidence="4 8" id="KW-1133">Transmembrane helix</keyword>
<evidence type="ECO:0000256" key="8">
    <source>
        <dbReference type="SAM" id="Phobius"/>
    </source>
</evidence>
<feature type="compositionally biased region" description="Low complexity" evidence="7">
    <location>
        <begin position="54"/>
        <end position="63"/>
    </location>
</feature>
<feature type="region of interest" description="Disordered" evidence="7">
    <location>
        <begin position="1"/>
        <end position="63"/>
    </location>
</feature>
<evidence type="ECO:0000256" key="2">
    <source>
        <dbReference type="ARBA" id="ARBA00022475"/>
    </source>
</evidence>
<comment type="subcellular location">
    <subcellularLocation>
        <location evidence="1">Cell membrane</location>
        <topology evidence="1">Multi-pass membrane protein</topology>
    </subcellularLocation>
</comment>
<dbReference type="Pfam" id="PF06271">
    <property type="entry name" value="RDD"/>
    <property type="match status" value="1"/>
</dbReference>
<reference evidence="10 11" key="1">
    <citation type="submission" date="2019-02" db="EMBL/GenBank/DDBJ databases">
        <title>Genomic Encyclopedia of Archaeal and Bacterial Type Strains, Phase II (KMG-II): from individual species to whole genera.</title>
        <authorList>
            <person name="Goeker M."/>
        </authorList>
    </citation>
    <scope>NUCLEOTIDE SEQUENCE [LARGE SCALE GENOMIC DNA]</scope>
    <source>
        <strain evidence="10 11">DSM 18101</strain>
    </source>
</reference>
<gene>
    <name evidence="10" type="ORF">BDD14_3663</name>
</gene>
<name>A0A4Q7YWC5_9BACT</name>
<proteinExistence type="predicted"/>
<comment type="caution">
    <text evidence="10">The sequence shown here is derived from an EMBL/GenBank/DDBJ whole genome shotgun (WGS) entry which is preliminary data.</text>
</comment>
<keyword evidence="11" id="KW-1185">Reference proteome</keyword>
<evidence type="ECO:0000259" key="9">
    <source>
        <dbReference type="Pfam" id="PF06271"/>
    </source>
</evidence>
<dbReference type="OrthoDB" id="9793824at2"/>
<feature type="coiled-coil region" evidence="6">
    <location>
        <begin position="78"/>
        <end position="109"/>
    </location>
</feature>
<feature type="transmembrane region" description="Helical" evidence="8">
    <location>
        <begin position="410"/>
        <end position="432"/>
    </location>
</feature>
<dbReference type="InterPro" id="IPR051791">
    <property type="entry name" value="Pra-immunoreactive"/>
</dbReference>
<organism evidence="10 11">
    <name type="scientific">Edaphobacter modestus</name>
    <dbReference type="NCBI Taxonomy" id="388466"/>
    <lineage>
        <taxon>Bacteria</taxon>
        <taxon>Pseudomonadati</taxon>
        <taxon>Acidobacteriota</taxon>
        <taxon>Terriglobia</taxon>
        <taxon>Terriglobales</taxon>
        <taxon>Acidobacteriaceae</taxon>
        <taxon>Edaphobacter</taxon>
    </lineage>
</organism>
<dbReference type="GO" id="GO:0005886">
    <property type="term" value="C:plasma membrane"/>
    <property type="evidence" value="ECO:0007669"/>
    <property type="project" value="UniProtKB-SubCell"/>
</dbReference>
<dbReference type="InterPro" id="IPR010432">
    <property type="entry name" value="RDD"/>
</dbReference>
<evidence type="ECO:0000256" key="4">
    <source>
        <dbReference type="ARBA" id="ARBA00022989"/>
    </source>
</evidence>